<proteinExistence type="predicted"/>
<evidence type="ECO:0000313" key="2">
    <source>
        <dbReference type="Proteomes" id="UP001162501"/>
    </source>
</evidence>
<reference evidence="1" key="1">
    <citation type="submission" date="2023-05" db="EMBL/GenBank/DDBJ databases">
        <authorList>
            <consortium name="ELIXIR-Norway"/>
        </authorList>
    </citation>
    <scope>NUCLEOTIDE SEQUENCE</scope>
</reference>
<organism evidence="1 2">
    <name type="scientific">Rangifer tarandus platyrhynchus</name>
    <name type="common">Svalbard reindeer</name>
    <dbReference type="NCBI Taxonomy" id="3082113"/>
    <lineage>
        <taxon>Eukaryota</taxon>
        <taxon>Metazoa</taxon>
        <taxon>Chordata</taxon>
        <taxon>Craniata</taxon>
        <taxon>Vertebrata</taxon>
        <taxon>Euteleostomi</taxon>
        <taxon>Mammalia</taxon>
        <taxon>Eutheria</taxon>
        <taxon>Laurasiatheria</taxon>
        <taxon>Artiodactyla</taxon>
        <taxon>Ruminantia</taxon>
        <taxon>Pecora</taxon>
        <taxon>Cervidae</taxon>
        <taxon>Odocoileinae</taxon>
        <taxon>Rangifer</taxon>
    </lineage>
</organism>
<gene>
    <name evidence="1" type="ORF">MRATA1EN22A_LOCUS1630</name>
</gene>
<dbReference type="Proteomes" id="UP001162501">
    <property type="component" value="Chromosome 10"/>
</dbReference>
<reference evidence="1" key="2">
    <citation type="submission" date="2025-03" db="EMBL/GenBank/DDBJ databases">
        <authorList>
            <consortium name="ELIXIR-Norway"/>
            <consortium name="Elixir Norway"/>
        </authorList>
    </citation>
    <scope>NUCLEOTIDE SEQUENCE</scope>
</reference>
<accession>A0AC59Y572</accession>
<sequence>MKNKYCLQTKLLHYLVLNCSFKRCTMIQTYFPKYMQLSGVTRLGEFCGPGFRTLFPENRILPCPFWKPLETRNEVGLEFCFFAALGVSLFDCLFPCRLLVADILLRHSCFGESTGSLSFQA</sequence>
<dbReference type="EMBL" id="OX596094">
    <property type="protein sequence ID" value="CAM9374171.1"/>
    <property type="molecule type" value="Genomic_DNA"/>
</dbReference>
<name>A0AC59Y572_RANTA</name>
<protein>
    <submittedName>
        <fullName evidence="1">Uncharacterized protein</fullName>
    </submittedName>
</protein>
<evidence type="ECO:0000313" key="1">
    <source>
        <dbReference type="EMBL" id="CAM9374171.1"/>
    </source>
</evidence>